<evidence type="ECO:0000256" key="1">
    <source>
        <dbReference type="ARBA" id="ARBA00005466"/>
    </source>
</evidence>
<feature type="domain" description="FAD-binding PCMH-type" evidence="6">
    <location>
        <begin position="130"/>
        <end position="309"/>
    </location>
</feature>
<proteinExistence type="inferred from homology"/>
<dbReference type="EMBL" id="JAQQWI010000010">
    <property type="protein sequence ID" value="KAK8018992.1"/>
    <property type="molecule type" value="Genomic_DNA"/>
</dbReference>
<gene>
    <name evidence="7" type="ORF">PG991_008182</name>
</gene>
<dbReference type="InterPro" id="IPR012951">
    <property type="entry name" value="BBE"/>
</dbReference>
<dbReference type="InterPro" id="IPR016166">
    <property type="entry name" value="FAD-bd_PCMH"/>
</dbReference>
<dbReference type="PANTHER" id="PTHR13878:SF91">
    <property type="entry name" value="FAD BINDING DOMAIN PROTEIN (AFU_ORTHOLOGUE AFUA_6G12070)-RELATED"/>
    <property type="match status" value="1"/>
</dbReference>
<accession>A0ABR1RVQ0</accession>
<dbReference type="Proteomes" id="UP001396898">
    <property type="component" value="Unassembled WGS sequence"/>
</dbReference>
<keyword evidence="3" id="KW-0274">FAD</keyword>
<keyword evidence="8" id="KW-1185">Reference proteome</keyword>
<sequence length="582" mass="63236">MTHRNGRGAPYTWWALVSGLLFASVVRGRSVSTDAAPAAAPCRCFPGDACWPDEKAWAELNSTVDGRLIATVPLASVCHGTNTYSEKGCADLRAAWPNPDMHIDSTSSVMAPFYANESCSPFSAREAPCVVGAYVQYAVDATHPSHYQKTLAFAAEHNIRLVVRNTAHDWLGKSTGAGGLAIRTHNYKGVEVLDYESEHYTGKALKMFAGTQFRDAFQAAHDQGLVVVGGTCPSVGIAGGYTQGGGHGLTVSALGLGADQVLEWEVVTADGEIVKASPKTNPDLYWALSGGGGGTFGVVIALTVKAHQDRITAGANLTWTNEGITQDKYYEAIRLYISSLPPLLDAGATSTWLNNNATFSVSPAVGFGMSKEDLDALHQPLLDELDKLEIKYTYYSADFPTFLDFYHDMNPFTETATFQLGSRLIPRKVVLNAAEDFAHTLQEITDEHDGAWISGVSFNVSRAPDVPNAVNPAFRDASVSLVVGTLYDYYKTENNAALQQLMTDVFVPKLAALIDGGGSAYLNEGDPNEQEWQKVFYGENYQRLLEIKNRYDPDRVFYGRTAVGSEAWAESKDGRLCRKDRD</sequence>
<evidence type="ECO:0000259" key="6">
    <source>
        <dbReference type="PROSITE" id="PS51387"/>
    </source>
</evidence>
<evidence type="ECO:0000313" key="7">
    <source>
        <dbReference type="EMBL" id="KAK8018992.1"/>
    </source>
</evidence>
<keyword evidence="4" id="KW-0560">Oxidoreductase</keyword>
<evidence type="ECO:0000256" key="3">
    <source>
        <dbReference type="ARBA" id="ARBA00022827"/>
    </source>
</evidence>
<dbReference type="PANTHER" id="PTHR13878">
    <property type="entry name" value="GULONOLACTONE OXIDASE"/>
    <property type="match status" value="1"/>
</dbReference>
<dbReference type="Pfam" id="PF08031">
    <property type="entry name" value="BBE"/>
    <property type="match status" value="1"/>
</dbReference>
<evidence type="ECO:0000313" key="8">
    <source>
        <dbReference type="Proteomes" id="UP001396898"/>
    </source>
</evidence>
<comment type="similarity">
    <text evidence="1">Belongs to the oxygen-dependent FAD-linked oxidoreductase family.</text>
</comment>
<evidence type="ECO:0000256" key="4">
    <source>
        <dbReference type="ARBA" id="ARBA00023002"/>
    </source>
</evidence>
<reference evidence="7 8" key="1">
    <citation type="submission" date="2023-01" db="EMBL/GenBank/DDBJ databases">
        <title>Analysis of 21 Apiospora genomes using comparative genomics revels a genus with tremendous synthesis potential of carbohydrate active enzymes and secondary metabolites.</title>
        <authorList>
            <person name="Sorensen T."/>
        </authorList>
    </citation>
    <scope>NUCLEOTIDE SEQUENCE [LARGE SCALE GENOMIC DNA]</scope>
    <source>
        <strain evidence="7 8">CBS 20057</strain>
    </source>
</reference>
<dbReference type="InterPro" id="IPR036318">
    <property type="entry name" value="FAD-bd_PCMH-like_sf"/>
</dbReference>
<dbReference type="SUPFAM" id="SSF55103">
    <property type="entry name" value="FAD-linked oxidases, C-terminal domain"/>
    <property type="match status" value="1"/>
</dbReference>
<dbReference type="InterPro" id="IPR006094">
    <property type="entry name" value="Oxid_FAD_bind_N"/>
</dbReference>
<dbReference type="PROSITE" id="PS51387">
    <property type="entry name" value="FAD_PCMH"/>
    <property type="match status" value="1"/>
</dbReference>
<dbReference type="Pfam" id="PF01565">
    <property type="entry name" value="FAD_binding_4"/>
    <property type="match status" value="1"/>
</dbReference>
<evidence type="ECO:0000256" key="2">
    <source>
        <dbReference type="ARBA" id="ARBA00022630"/>
    </source>
</evidence>
<organism evidence="7 8">
    <name type="scientific">Apiospora marii</name>
    <dbReference type="NCBI Taxonomy" id="335849"/>
    <lineage>
        <taxon>Eukaryota</taxon>
        <taxon>Fungi</taxon>
        <taxon>Dikarya</taxon>
        <taxon>Ascomycota</taxon>
        <taxon>Pezizomycotina</taxon>
        <taxon>Sordariomycetes</taxon>
        <taxon>Xylariomycetidae</taxon>
        <taxon>Amphisphaeriales</taxon>
        <taxon>Apiosporaceae</taxon>
        <taxon>Apiospora</taxon>
    </lineage>
</organism>
<comment type="caution">
    <text evidence="7">The sequence shown here is derived from an EMBL/GenBank/DDBJ whole genome shotgun (WGS) entry which is preliminary data.</text>
</comment>
<dbReference type="Gene3D" id="3.30.465.10">
    <property type="match status" value="2"/>
</dbReference>
<evidence type="ECO:0000256" key="5">
    <source>
        <dbReference type="SAM" id="SignalP"/>
    </source>
</evidence>
<dbReference type="InterPro" id="IPR016169">
    <property type="entry name" value="FAD-bd_PCMH_sub2"/>
</dbReference>
<keyword evidence="2" id="KW-0285">Flavoprotein</keyword>
<feature type="chain" id="PRO_5045167854" evidence="5">
    <location>
        <begin position="29"/>
        <end position="582"/>
    </location>
</feature>
<dbReference type="InterPro" id="IPR050432">
    <property type="entry name" value="FAD-linked_Oxidoreductases_BP"/>
</dbReference>
<feature type="signal peptide" evidence="5">
    <location>
        <begin position="1"/>
        <end position="28"/>
    </location>
</feature>
<protein>
    <submittedName>
        <fullName evidence="7">FAD binding domain-containing protein</fullName>
    </submittedName>
</protein>
<dbReference type="InterPro" id="IPR016164">
    <property type="entry name" value="FAD-linked_Oxase-like_C"/>
</dbReference>
<dbReference type="SUPFAM" id="SSF56176">
    <property type="entry name" value="FAD-binding/transporter-associated domain-like"/>
    <property type="match status" value="1"/>
</dbReference>
<keyword evidence="5" id="KW-0732">Signal</keyword>
<name>A0ABR1RVQ0_9PEZI</name>